<protein>
    <submittedName>
        <fullName evidence="3">Uncharacterized protein</fullName>
    </submittedName>
</protein>
<proteinExistence type="predicted"/>
<dbReference type="Proteomes" id="UP000578569">
    <property type="component" value="Unassembled WGS sequence"/>
</dbReference>
<name>A0A839Z5D8_9SPHN</name>
<accession>A0A839Z5D8</accession>
<keyword evidence="1" id="KW-0175">Coiled coil</keyword>
<dbReference type="EMBL" id="JACICF010000002">
    <property type="protein sequence ID" value="MBB3764832.1"/>
    <property type="molecule type" value="Genomic_DNA"/>
</dbReference>
<evidence type="ECO:0000256" key="2">
    <source>
        <dbReference type="SAM" id="Phobius"/>
    </source>
</evidence>
<feature type="coiled-coil region" evidence="1">
    <location>
        <begin position="76"/>
        <end position="103"/>
    </location>
</feature>
<comment type="caution">
    <text evidence="3">The sequence shown here is derived from an EMBL/GenBank/DDBJ whole genome shotgun (WGS) entry which is preliminary data.</text>
</comment>
<dbReference type="RefSeq" id="WP_183934198.1">
    <property type="nucleotide sequence ID" value="NZ_JACICF010000002.1"/>
</dbReference>
<keyword evidence="4" id="KW-1185">Reference proteome</keyword>
<feature type="transmembrane region" description="Helical" evidence="2">
    <location>
        <begin position="30"/>
        <end position="48"/>
    </location>
</feature>
<evidence type="ECO:0000256" key="1">
    <source>
        <dbReference type="SAM" id="Coils"/>
    </source>
</evidence>
<keyword evidence="2" id="KW-0812">Transmembrane</keyword>
<dbReference type="AlphaFoldDB" id="A0A839Z5D8"/>
<gene>
    <name evidence="3" type="ORF">FHS50_001894</name>
</gene>
<keyword evidence="2" id="KW-0472">Membrane</keyword>
<keyword evidence="2" id="KW-1133">Transmembrane helix</keyword>
<evidence type="ECO:0000313" key="4">
    <source>
        <dbReference type="Proteomes" id="UP000578569"/>
    </source>
</evidence>
<evidence type="ECO:0000313" key="3">
    <source>
        <dbReference type="EMBL" id="MBB3764832.1"/>
    </source>
</evidence>
<organism evidence="3 4">
    <name type="scientific">Sphingomicrobium lutaoense</name>
    <dbReference type="NCBI Taxonomy" id="515949"/>
    <lineage>
        <taxon>Bacteria</taxon>
        <taxon>Pseudomonadati</taxon>
        <taxon>Pseudomonadota</taxon>
        <taxon>Alphaproteobacteria</taxon>
        <taxon>Sphingomonadales</taxon>
        <taxon>Sphingomonadaceae</taxon>
        <taxon>Sphingomicrobium</taxon>
    </lineage>
</organism>
<sequence>MSILPPIFGPREAGNDLIAFLRRRSREQTIGAILAVLVTVIIVLVFFIDPKVNTAPGATITYVESWDADRSDEEIIAQQQADMKAAEEARRLRQEEYRELSNQLGIE</sequence>
<reference evidence="3 4" key="1">
    <citation type="submission" date="2020-08" db="EMBL/GenBank/DDBJ databases">
        <title>Genomic Encyclopedia of Type Strains, Phase IV (KMG-IV): sequencing the most valuable type-strain genomes for metagenomic binning, comparative biology and taxonomic classification.</title>
        <authorList>
            <person name="Goeker M."/>
        </authorList>
    </citation>
    <scope>NUCLEOTIDE SEQUENCE [LARGE SCALE GENOMIC DNA]</scope>
    <source>
        <strain evidence="3 4">DSM 24194</strain>
    </source>
</reference>